<organism evidence="1 2">
    <name type="scientific">Sphaerospermopsis kisseleviana CS-549</name>
    <dbReference type="NCBI Taxonomy" id="3021783"/>
    <lineage>
        <taxon>Bacteria</taxon>
        <taxon>Bacillati</taxon>
        <taxon>Cyanobacteriota</taxon>
        <taxon>Cyanophyceae</taxon>
        <taxon>Nostocales</taxon>
        <taxon>Aphanizomenonaceae</taxon>
        <taxon>Sphaerospermopsis</taxon>
        <taxon>Sphaerospermopsis kisseleviana</taxon>
    </lineage>
</organism>
<evidence type="ECO:0000313" key="2">
    <source>
        <dbReference type="Proteomes" id="UP001211711"/>
    </source>
</evidence>
<dbReference type="RefSeq" id="WP_272110671.1">
    <property type="nucleotide sequence ID" value="NZ_JAQMTI010000197.1"/>
</dbReference>
<evidence type="ECO:0000313" key="1">
    <source>
        <dbReference type="EMBL" id="MDB9442844.1"/>
    </source>
</evidence>
<reference evidence="1 2" key="1">
    <citation type="submission" date="2023-01" db="EMBL/GenBank/DDBJ databases">
        <title>Genomes from the Australian National Cyanobacteria Reference Collection.</title>
        <authorList>
            <person name="Willis A."/>
            <person name="Lee E.M.F."/>
        </authorList>
    </citation>
    <scope>NUCLEOTIDE SEQUENCE [LARGE SCALE GENOMIC DNA]</scope>
    <source>
        <strain evidence="1 2">CS-549</strain>
    </source>
</reference>
<protein>
    <submittedName>
        <fullName evidence="1">Uncharacterized protein</fullName>
    </submittedName>
</protein>
<keyword evidence="2" id="KW-1185">Reference proteome</keyword>
<sequence>MSSIFFAGGIISRWGLGRGRSHFLRLNYISSRKDAKTQRIQKC</sequence>
<dbReference type="Proteomes" id="UP001211711">
    <property type="component" value="Unassembled WGS sequence"/>
</dbReference>
<proteinExistence type="predicted"/>
<dbReference type="EMBL" id="JAQMTI010000197">
    <property type="protein sequence ID" value="MDB9442844.1"/>
    <property type="molecule type" value="Genomic_DNA"/>
</dbReference>
<comment type="caution">
    <text evidence="1">The sequence shown here is derived from an EMBL/GenBank/DDBJ whole genome shotgun (WGS) entry which is preliminary data.</text>
</comment>
<gene>
    <name evidence="1" type="ORF">PN497_15955</name>
</gene>
<accession>A0ABT4ZTU2</accession>
<name>A0ABT4ZTU2_9CYAN</name>